<evidence type="ECO:0000259" key="3">
    <source>
        <dbReference type="PROSITE" id="PS50936"/>
    </source>
</evidence>
<evidence type="ECO:0000313" key="5">
    <source>
        <dbReference type="EMBL" id="KAL1216719.1"/>
    </source>
</evidence>
<dbReference type="SUPFAM" id="SSF52540">
    <property type="entry name" value="P-loop containing nucleoside triphosphate hydrolases"/>
    <property type="match status" value="1"/>
</dbReference>
<proteinExistence type="predicted"/>
<dbReference type="PROSITE" id="PS50936">
    <property type="entry name" value="ENGC_GTPASE"/>
    <property type="match status" value="1"/>
</dbReference>
<organism evidence="5 6">
    <name type="scientific">Cardamine amara subsp. amara</name>
    <dbReference type="NCBI Taxonomy" id="228776"/>
    <lineage>
        <taxon>Eukaryota</taxon>
        <taxon>Viridiplantae</taxon>
        <taxon>Streptophyta</taxon>
        <taxon>Embryophyta</taxon>
        <taxon>Tracheophyta</taxon>
        <taxon>Spermatophyta</taxon>
        <taxon>Magnoliopsida</taxon>
        <taxon>eudicotyledons</taxon>
        <taxon>Gunneridae</taxon>
        <taxon>Pentapetalae</taxon>
        <taxon>rosids</taxon>
        <taxon>malvids</taxon>
        <taxon>Brassicales</taxon>
        <taxon>Brassicaceae</taxon>
        <taxon>Cardamineae</taxon>
        <taxon>Cardamine</taxon>
    </lineage>
</organism>
<dbReference type="SUPFAM" id="SSF50249">
    <property type="entry name" value="Nucleic acid-binding proteins"/>
    <property type="match status" value="1"/>
</dbReference>
<evidence type="ECO:0000313" key="6">
    <source>
        <dbReference type="Proteomes" id="UP001558713"/>
    </source>
</evidence>
<keyword evidence="1" id="KW-0547">Nucleotide-binding</keyword>
<dbReference type="CDD" id="cd00882">
    <property type="entry name" value="Ras_like_GTPase"/>
    <property type="match status" value="1"/>
</dbReference>
<feature type="domain" description="CP-type G" evidence="4">
    <location>
        <begin position="64"/>
        <end position="196"/>
    </location>
</feature>
<reference evidence="5 6" key="1">
    <citation type="submission" date="2024-04" db="EMBL/GenBank/DDBJ databases">
        <title>Genome assembly C_amara_ONT_v2.</title>
        <authorList>
            <person name="Yant L."/>
            <person name="Moore C."/>
            <person name="Slenker M."/>
        </authorList>
    </citation>
    <scope>NUCLEOTIDE SEQUENCE [LARGE SCALE GENOMIC DNA]</scope>
    <source>
        <tissue evidence="5">Leaf</tissue>
    </source>
</reference>
<dbReference type="InterPro" id="IPR027417">
    <property type="entry name" value="P-loop_NTPase"/>
</dbReference>
<gene>
    <name evidence="5" type="ORF">V5N11_025222</name>
</gene>
<sequence length="196" mass="22024">MRVIVQEVGGDGSKMGVELLCVVRTLLKKIGRRVVVGDKVLVDVKPMDWINRRGLIVDVFKRVSENLDPPVANVDHLLILFSLDEPKLEPFVLTRFLVEAESTQIPITLALNKCELVSEEELDSWKIRLRSWNYEPLFCSVRNKLGLDAIEFNLRNQTSVIVGPSGVGKSSLINLLRSSFGGGAIEYEKGFKPVRY</sequence>
<dbReference type="InterPro" id="IPR012340">
    <property type="entry name" value="NA-bd_OB-fold"/>
</dbReference>
<dbReference type="PANTHER" id="PTHR32120:SF11">
    <property type="entry name" value="SMALL RIBOSOMAL SUBUNIT BIOGENESIS GTPASE RSGA 1, MITOCHONDRIAL-RELATED"/>
    <property type="match status" value="1"/>
</dbReference>
<name>A0ABD1BFZ1_CARAN</name>
<feature type="domain" description="EngC GTPase" evidence="3">
    <location>
        <begin position="72"/>
        <end position="196"/>
    </location>
</feature>
<dbReference type="PROSITE" id="PS51721">
    <property type="entry name" value="G_CP"/>
    <property type="match status" value="1"/>
</dbReference>
<dbReference type="Proteomes" id="UP001558713">
    <property type="component" value="Unassembled WGS sequence"/>
</dbReference>
<dbReference type="EMBL" id="JBANAX010000259">
    <property type="protein sequence ID" value="KAL1216719.1"/>
    <property type="molecule type" value="Genomic_DNA"/>
</dbReference>
<keyword evidence="2" id="KW-0342">GTP-binding</keyword>
<dbReference type="Gene3D" id="3.40.50.300">
    <property type="entry name" value="P-loop containing nucleotide triphosphate hydrolases"/>
    <property type="match status" value="1"/>
</dbReference>
<evidence type="ECO:0000256" key="1">
    <source>
        <dbReference type="ARBA" id="ARBA00022741"/>
    </source>
</evidence>
<dbReference type="PANTHER" id="PTHR32120">
    <property type="entry name" value="SMALL RIBOSOMAL SUBUNIT BIOGENESIS GTPASE RSGA"/>
    <property type="match status" value="1"/>
</dbReference>
<dbReference type="NCBIfam" id="TIGR00157">
    <property type="entry name" value="ribosome small subunit-dependent GTPase A"/>
    <property type="match status" value="1"/>
</dbReference>
<comment type="caution">
    <text evidence="5">The sequence shown here is derived from an EMBL/GenBank/DDBJ whole genome shotgun (WGS) entry which is preliminary data.</text>
</comment>
<dbReference type="InterPro" id="IPR004881">
    <property type="entry name" value="Ribosome_biogen_GTPase_RsgA"/>
</dbReference>
<evidence type="ECO:0000259" key="4">
    <source>
        <dbReference type="PROSITE" id="PS51721"/>
    </source>
</evidence>
<dbReference type="InterPro" id="IPR010914">
    <property type="entry name" value="RsgA_GTPase_dom"/>
</dbReference>
<accession>A0ABD1BFZ1</accession>
<dbReference type="InterPro" id="IPR030378">
    <property type="entry name" value="G_CP_dom"/>
</dbReference>
<protein>
    <submittedName>
        <fullName evidence="5">Small ribosomal subunit biogenesis GTPase RsgA 2</fullName>
    </submittedName>
</protein>
<dbReference type="Pfam" id="PF03193">
    <property type="entry name" value="RsgA_GTPase"/>
    <property type="match status" value="1"/>
</dbReference>
<keyword evidence="6" id="KW-1185">Reference proteome</keyword>
<evidence type="ECO:0000256" key="2">
    <source>
        <dbReference type="ARBA" id="ARBA00023134"/>
    </source>
</evidence>
<dbReference type="GO" id="GO:0005525">
    <property type="term" value="F:GTP binding"/>
    <property type="evidence" value="ECO:0007669"/>
    <property type="project" value="UniProtKB-KW"/>
</dbReference>
<dbReference type="AlphaFoldDB" id="A0ABD1BFZ1"/>